<evidence type="ECO:0000313" key="2">
    <source>
        <dbReference type="EMBL" id="MBC8570128.1"/>
    </source>
</evidence>
<dbReference type="InterPro" id="IPR036390">
    <property type="entry name" value="WH_DNA-bd_sf"/>
</dbReference>
<dbReference type="InterPro" id="IPR036388">
    <property type="entry name" value="WH-like_DNA-bd_sf"/>
</dbReference>
<dbReference type="GO" id="GO:0003700">
    <property type="term" value="F:DNA-binding transcription factor activity"/>
    <property type="evidence" value="ECO:0007669"/>
    <property type="project" value="TreeGrafter"/>
</dbReference>
<dbReference type="InterPro" id="IPR030489">
    <property type="entry name" value="TR_Rrf2-type_CS"/>
</dbReference>
<dbReference type="PANTHER" id="PTHR33221">
    <property type="entry name" value="WINGED HELIX-TURN-HELIX TRANSCRIPTIONAL REGULATOR, RRF2 FAMILY"/>
    <property type="match status" value="1"/>
</dbReference>
<accession>A0A926EBQ2</accession>
<keyword evidence="3" id="KW-1185">Reference proteome</keyword>
<dbReference type="AlphaFoldDB" id="A0A926EBQ2"/>
<dbReference type="RefSeq" id="WP_262397217.1">
    <property type="nucleotide sequence ID" value="NZ_JACRTC010000002.1"/>
</dbReference>
<dbReference type="GO" id="GO:0005829">
    <property type="term" value="C:cytosol"/>
    <property type="evidence" value="ECO:0007669"/>
    <property type="project" value="TreeGrafter"/>
</dbReference>
<keyword evidence="1" id="KW-0238">DNA-binding</keyword>
<organism evidence="2 3">
    <name type="scientific">Zongyangia hominis</name>
    <dbReference type="NCBI Taxonomy" id="2763677"/>
    <lineage>
        <taxon>Bacteria</taxon>
        <taxon>Bacillati</taxon>
        <taxon>Bacillota</taxon>
        <taxon>Clostridia</taxon>
        <taxon>Eubacteriales</taxon>
        <taxon>Oscillospiraceae</taxon>
        <taxon>Zongyangia</taxon>
    </lineage>
</organism>
<dbReference type="PANTHER" id="PTHR33221:SF5">
    <property type="entry name" value="HTH-TYPE TRANSCRIPTIONAL REGULATOR ISCR"/>
    <property type="match status" value="1"/>
</dbReference>
<dbReference type="InterPro" id="IPR000944">
    <property type="entry name" value="Tscrpt_reg_Rrf2"/>
</dbReference>
<sequence>MKISTKGRYGLRLMLDLALSYEKGLVSLRDVAARQEISEKYLEQIIMPLGRAGLVKSTRGAQGGYRLQLPPEEISVGDVLRVTEGSLTPVGCLDDTPCARKDQCVTYSVWGRVQEAITDVVDHITLQDLVEDYHRKNDPEEKASAAGQQG</sequence>
<dbReference type="PROSITE" id="PS01332">
    <property type="entry name" value="HTH_RRF2_1"/>
    <property type="match status" value="1"/>
</dbReference>
<proteinExistence type="predicted"/>
<protein>
    <submittedName>
        <fullName evidence="2">Rrf2 family transcriptional regulator</fullName>
    </submittedName>
</protein>
<dbReference type="SUPFAM" id="SSF46785">
    <property type="entry name" value="Winged helix' DNA-binding domain"/>
    <property type="match status" value="1"/>
</dbReference>
<evidence type="ECO:0000256" key="1">
    <source>
        <dbReference type="ARBA" id="ARBA00023125"/>
    </source>
</evidence>
<comment type="caution">
    <text evidence="2">The sequence shown here is derived from an EMBL/GenBank/DDBJ whole genome shotgun (WGS) entry which is preliminary data.</text>
</comment>
<dbReference type="Proteomes" id="UP000660861">
    <property type="component" value="Unassembled WGS sequence"/>
</dbReference>
<dbReference type="PROSITE" id="PS51197">
    <property type="entry name" value="HTH_RRF2_2"/>
    <property type="match status" value="1"/>
</dbReference>
<evidence type="ECO:0000313" key="3">
    <source>
        <dbReference type="Proteomes" id="UP000660861"/>
    </source>
</evidence>
<name>A0A926EBQ2_9FIRM</name>
<dbReference type="NCBIfam" id="TIGR00738">
    <property type="entry name" value="rrf2_super"/>
    <property type="match status" value="1"/>
</dbReference>
<dbReference type="Gene3D" id="1.10.10.10">
    <property type="entry name" value="Winged helix-like DNA-binding domain superfamily/Winged helix DNA-binding domain"/>
    <property type="match status" value="1"/>
</dbReference>
<dbReference type="Pfam" id="PF02082">
    <property type="entry name" value="Rrf2"/>
    <property type="match status" value="1"/>
</dbReference>
<dbReference type="EMBL" id="JACRTC010000002">
    <property type="protein sequence ID" value="MBC8570128.1"/>
    <property type="molecule type" value="Genomic_DNA"/>
</dbReference>
<reference evidence="2" key="1">
    <citation type="submission" date="2020-08" db="EMBL/GenBank/DDBJ databases">
        <title>Genome public.</title>
        <authorList>
            <person name="Liu C."/>
            <person name="Sun Q."/>
        </authorList>
    </citation>
    <scope>NUCLEOTIDE SEQUENCE</scope>
    <source>
        <strain evidence="2">NSJ-54</strain>
    </source>
</reference>
<dbReference type="GO" id="GO:0003677">
    <property type="term" value="F:DNA binding"/>
    <property type="evidence" value="ECO:0007669"/>
    <property type="project" value="UniProtKB-KW"/>
</dbReference>
<gene>
    <name evidence="2" type="ORF">H8709_04720</name>
</gene>